<keyword evidence="3" id="KW-1185">Reference proteome</keyword>
<dbReference type="AlphaFoldDB" id="A0A4Y2C111"/>
<evidence type="ECO:0000313" key="3">
    <source>
        <dbReference type="Proteomes" id="UP000499080"/>
    </source>
</evidence>
<gene>
    <name evidence="2" type="ORF">AVEN_126915_1</name>
</gene>
<dbReference type="Proteomes" id="UP000499080">
    <property type="component" value="Unassembled WGS sequence"/>
</dbReference>
<dbReference type="EMBL" id="BGPR01000135">
    <property type="protein sequence ID" value="GBL98028.1"/>
    <property type="molecule type" value="Genomic_DNA"/>
</dbReference>
<sequence length="95" mass="10819">MTRTTPYPTPTFPITSTFDVRDGKHRTHIYDEPSLESGFEPGILWFGGRGLTTKQPRPDTLIVLRKLIRLRKSQDAAESILTSYPQKSRDKQSEG</sequence>
<accession>A0A4Y2C111</accession>
<feature type="region of interest" description="Disordered" evidence="1">
    <location>
        <begin position="74"/>
        <end position="95"/>
    </location>
</feature>
<evidence type="ECO:0000256" key="1">
    <source>
        <dbReference type="SAM" id="MobiDB-lite"/>
    </source>
</evidence>
<comment type="caution">
    <text evidence="2">The sequence shown here is derived from an EMBL/GenBank/DDBJ whole genome shotgun (WGS) entry which is preliminary data.</text>
</comment>
<organism evidence="2 3">
    <name type="scientific">Araneus ventricosus</name>
    <name type="common">Orbweaver spider</name>
    <name type="synonym">Epeira ventricosa</name>
    <dbReference type="NCBI Taxonomy" id="182803"/>
    <lineage>
        <taxon>Eukaryota</taxon>
        <taxon>Metazoa</taxon>
        <taxon>Ecdysozoa</taxon>
        <taxon>Arthropoda</taxon>
        <taxon>Chelicerata</taxon>
        <taxon>Arachnida</taxon>
        <taxon>Araneae</taxon>
        <taxon>Araneomorphae</taxon>
        <taxon>Entelegynae</taxon>
        <taxon>Araneoidea</taxon>
        <taxon>Araneidae</taxon>
        <taxon>Araneus</taxon>
    </lineage>
</organism>
<protein>
    <submittedName>
        <fullName evidence="2">Uncharacterized protein</fullName>
    </submittedName>
</protein>
<reference evidence="2 3" key="1">
    <citation type="journal article" date="2019" name="Sci. Rep.">
        <title>Orb-weaving spider Araneus ventricosus genome elucidates the spidroin gene catalogue.</title>
        <authorList>
            <person name="Kono N."/>
            <person name="Nakamura H."/>
            <person name="Ohtoshi R."/>
            <person name="Moran D.A.P."/>
            <person name="Shinohara A."/>
            <person name="Yoshida Y."/>
            <person name="Fujiwara M."/>
            <person name="Mori M."/>
            <person name="Tomita M."/>
            <person name="Arakawa K."/>
        </authorList>
    </citation>
    <scope>NUCLEOTIDE SEQUENCE [LARGE SCALE GENOMIC DNA]</scope>
</reference>
<name>A0A4Y2C111_ARAVE</name>
<proteinExistence type="predicted"/>
<evidence type="ECO:0000313" key="2">
    <source>
        <dbReference type="EMBL" id="GBL98028.1"/>
    </source>
</evidence>